<dbReference type="PANTHER" id="PTHR13932">
    <property type="entry name" value="COPROPORPHYRINIGEN III OXIDASE"/>
    <property type="match status" value="1"/>
</dbReference>
<reference evidence="7 8" key="1">
    <citation type="submission" date="2007-03" db="EMBL/GenBank/DDBJ databases">
        <authorList>
            <person name="Stal L."/>
            <person name="Ferriera S."/>
            <person name="Johnson J."/>
            <person name="Kravitz S."/>
            <person name="Beeson K."/>
            <person name="Sutton G."/>
            <person name="Rogers Y.-H."/>
            <person name="Friedman R."/>
            <person name="Frazier M."/>
            <person name="Venter J.C."/>
        </authorList>
    </citation>
    <scope>NUCLEOTIDE SEQUENCE [LARGE SCALE GENOMIC DNA]</scope>
    <source>
        <strain evidence="7 8">CCY0110</strain>
    </source>
</reference>
<dbReference type="SUPFAM" id="SSF102114">
    <property type="entry name" value="Radical SAM enzymes"/>
    <property type="match status" value="1"/>
</dbReference>
<dbReference type="InterPro" id="IPR034505">
    <property type="entry name" value="Coproporphyrinogen-III_oxidase"/>
</dbReference>
<dbReference type="GO" id="GO:0003824">
    <property type="term" value="F:catalytic activity"/>
    <property type="evidence" value="ECO:0007669"/>
    <property type="project" value="InterPro"/>
</dbReference>
<dbReference type="SFLD" id="SFLDG01065">
    <property type="entry name" value="anaerobic_coproporphyrinogen-I"/>
    <property type="match status" value="1"/>
</dbReference>
<dbReference type="RefSeq" id="WP_008274244.1">
    <property type="nucleotide sequence ID" value="NZ_AAXW01000005.1"/>
</dbReference>
<dbReference type="InterPro" id="IPR058240">
    <property type="entry name" value="rSAM_sf"/>
</dbReference>
<keyword evidence="4" id="KW-0408">Iron</keyword>
<evidence type="ECO:0000259" key="6">
    <source>
        <dbReference type="PROSITE" id="PS51918"/>
    </source>
</evidence>
<accession>A3ILM2</accession>
<evidence type="ECO:0000256" key="4">
    <source>
        <dbReference type="ARBA" id="ARBA00023004"/>
    </source>
</evidence>
<feature type="domain" description="Radical SAM core" evidence="6">
    <location>
        <begin position="71"/>
        <end position="311"/>
    </location>
</feature>
<gene>
    <name evidence="7" type="ORF">CY0110_23941</name>
</gene>
<dbReference type="Proteomes" id="UP000003781">
    <property type="component" value="Unassembled WGS sequence"/>
</dbReference>
<keyword evidence="5" id="KW-0411">Iron-sulfur</keyword>
<dbReference type="GO" id="GO:0005737">
    <property type="term" value="C:cytoplasm"/>
    <property type="evidence" value="ECO:0007669"/>
    <property type="project" value="TreeGrafter"/>
</dbReference>
<keyword evidence="8" id="KW-1185">Reference proteome</keyword>
<dbReference type="InterPro" id="IPR007197">
    <property type="entry name" value="rSAM"/>
</dbReference>
<dbReference type="PROSITE" id="PS51918">
    <property type="entry name" value="RADICAL_SAM"/>
    <property type="match status" value="1"/>
</dbReference>
<dbReference type="SFLD" id="SFLDS00029">
    <property type="entry name" value="Radical_SAM"/>
    <property type="match status" value="1"/>
</dbReference>
<name>A3ILM2_9CHRO</name>
<dbReference type="GO" id="GO:0046872">
    <property type="term" value="F:metal ion binding"/>
    <property type="evidence" value="ECO:0007669"/>
    <property type="project" value="UniProtKB-KW"/>
</dbReference>
<dbReference type="InterPro" id="IPR013785">
    <property type="entry name" value="Aldolase_TIM"/>
</dbReference>
<proteinExistence type="predicted"/>
<dbReference type="eggNOG" id="COG0635">
    <property type="taxonomic scope" value="Bacteria"/>
</dbReference>
<keyword evidence="3" id="KW-0479">Metal-binding</keyword>
<dbReference type="GO" id="GO:0006779">
    <property type="term" value="P:porphyrin-containing compound biosynthetic process"/>
    <property type="evidence" value="ECO:0007669"/>
    <property type="project" value="TreeGrafter"/>
</dbReference>
<evidence type="ECO:0000256" key="1">
    <source>
        <dbReference type="ARBA" id="ARBA00017228"/>
    </source>
</evidence>
<comment type="caution">
    <text evidence="7">The sequence shown here is derived from an EMBL/GenBank/DDBJ whole genome shotgun (WGS) entry which is preliminary data.</text>
</comment>
<dbReference type="EMBL" id="AAXW01000005">
    <property type="protein sequence ID" value="EAZ92673.1"/>
    <property type="molecule type" value="Genomic_DNA"/>
</dbReference>
<evidence type="ECO:0000256" key="3">
    <source>
        <dbReference type="ARBA" id="ARBA00022723"/>
    </source>
</evidence>
<dbReference type="InterPro" id="IPR006638">
    <property type="entry name" value="Elp3/MiaA/NifB-like_rSAM"/>
</dbReference>
<protein>
    <recommendedName>
        <fullName evidence="1">Heme chaperone HemW</fullName>
    </recommendedName>
</protein>
<organism evidence="7 8">
    <name type="scientific">Crocosphaera chwakensis CCY0110</name>
    <dbReference type="NCBI Taxonomy" id="391612"/>
    <lineage>
        <taxon>Bacteria</taxon>
        <taxon>Bacillati</taxon>
        <taxon>Cyanobacteriota</taxon>
        <taxon>Cyanophyceae</taxon>
        <taxon>Oscillatoriophycideae</taxon>
        <taxon>Chroococcales</taxon>
        <taxon>Aphanothecaceae</taxon>
        <taxon>Crocosphaera</taxon>
        <taxon>Crocosphaera chwakensis</taxon>
    </lineage>
</organism>
<dbReference type="OrthoDB" id="9808022at2"/>
<dbReference type="AlphaFoldDB" id="A3ILM2"/>
<dbReference type="GO" id="GO:0051539">
    <property type="term" value="F:4 iron, 4 sulfur cluster binding"/>
    <property type="evidence" value="ECO:0007669"/>
    <property type="project" value="TreeGrafter"/>
</dbReference>
<evidence type="ECO:0000256" key="5">
    <source>
        <dbReference type="ARBA" id="ARBA00023014"/>
    </source>
</evidence>
<sequence length="487" mass="56316">MQTFIPNLTNKQSLDRKTLIEKSRQRVQDLYRLQEAGLICKSGDFFPSVHYPPITMYHPITEEQLFADYTTPTDGLLDIYVHIPFCEKKCVFCHYPVKLGEQSSEKDRYLDALEKEMDLYLRRLGLEQIKARSILVGGGTPTFLTLDQLRRFLDSFVTRVDVSTCTQFNYDVDPVTLIGPEGEERLRIMRDYGVDRLTIGIQSLNADILKMMNRHHGVEEALLSIENAKKFGYQVDIEFIFGYPGETLDNWIDVVEQAVSLGVEEIQLYRLKVEAYGDYQAKIKAVKERGLQAFPSVEESIMMKQIAIDILNANGYHENLRRVYTKERKYYSHYADNQCCGLLDQVGFGLTAFSSLRDRFVLNTQSFEDYYQKISEGKLPLNRGIVRSHEEQMRWAIILPLKNRCVWKKYYSEVTGGVSLDEVFRPKIEALKSFGLLVEDDEKIELTKLGAFFADEVAQQFHNPDCIPYARDAYEEGPLYPYNNCQP</sequence>
<dbReference type="Gene3D" id="3.20.20.70">
    <property type="entry name" value="Aldolase class I"/>
    <property type="match status" value="1"/>
</dbReference>
<dbReference type="CDD" id="cd01335">
    <property type="entry name" value="Radical_SAM"/>
    <property type="match status" value="1"/>
</dbReference>
<keyword evidence="2" id="KW-0949">S-adenosyl-L-methionine</keyword>
<evidence type="ECO:0000313" key="8">
    <source>
        <dbReference type="Proteomes" id="UP000003781"/>
    </source>
</evidence>
<evidence type="ECO:0000313" key="7">
    <source>
        <dbReference type="EMBL" id="EAZ92673.1"/>
    </source>
</evidence>
<dbReference type="SMART" id="SM00729">
    <property type="entry name" value="Elp3"/>
    <property type="match status" value="1"/>
</dbReference>
<evidence type="ECO:0000256" key="2">
    <source>
        <dbReference type="ARBA" id="ARBA00022691"/>
    </source>
</evidence>
<dbReference type="PANTHER" id="PTHR13932:SF5">
    <property type="entry name" value="RADICAL S-ADENOSYL METHIONINE DOMAIN-CONTAINING PROTEIN 1, MITOCHONDRIAL"/>
    <property type="match status" value="1"/>
</dbReference>
<dbReference type="Pfam" id="PF04055">
    <property type="entry name" value="Radical_SAM"/>
    <property type="match status" value="1"/>
</dbReference>
<dbReference type="SFLD" id="SFLDG01082">
    <property type="entry name" value="B12-binding_domain_containing"/>
    <property type="match status" value="1"/>
</dbReference>